<feature type="domain" description="Secretion system C-terminal sorting" evidence="2">
    <location>
        <begin position="534"/>
        <end position="602"/>
    </location>
</feature>
<reference evidence="3" key="1">
    <citation type="submission" date="2023-07" db="EMBL/GenBank/DDBJ databases">
        <title>Genomic Encyclopedia of Type Strains, Phase IV (KMG-IV): sequencing the most valuable type-strain genomes for metagenomic binning, comparative biology and taxonomic classification.</title>
        <authorList>
            <person name="Goeker M."/>
        </authorList>
    </citation>
    <scope>NUCLEOTIDE SEQUENCE</scope>
    <source>
        <strain evidence="3">DSM 26174</strain>
    </source>
</reference>
<dbReference type="Proteomes" id="UP001185092">
    <property type="component" value="Unassembled WGS sequence"/>
</dbReference>
<comment type="caution">
    <text evidence="3">The sequence shown here is derived from an EMBL/GenBank/DDBJ whole genome shotgun (WGS) entry which is preliminary data.</text>
</comment>
<gene>
    <name evidence="3" type="ORF">HNQ88_003341</name>
</gene>
<feature type="signal peptide" evidence="1">
    <location>
        <begin position="1"/>
        <end position="19"/>
    </location>
</feature>
<dbReference type="PANTHER" id="PTHR35580">
    <property type="entry name" value="CELL SURFACE GLYCOPROTEIN (S-LAYER PROTEIN)-LIKE PROTEIN"/>
    <property type="match status" value="1"/>
</dbReference>
<evidence type="ECO:0000259" key="2">
    <source>
        <dbReference type="Pfam" id="PF18962"/>
    </source>
</evidence>
<organism evidence="3 4">
    <name type="scientific">Aureibacter tunicatorum</name>
    <dbReference type="NCBI Taxonomy" id="866807"/>
    <lineage>
        <taxon>Bacteria</taxon>
        <taxon>Pseudomonadati</taxon>
        <taxon>Bacteroidota</taxon>
        <taxon>Cytophagia</taxon>
        <taxon>Cytophagales</taxon>
        <taxon>Persicobacteraceae</taxon>
        <taxon>Aureibacter</taxon>
    </lineage>
</organism>
<evidence type="ECO:0000313" key="3">
    <source>
        <dbReference type="EMBL" id="MDR6240275.1"/>
    </source>
</evidence>
<proteinExistence type="predicted"/>
<dbReference type="RefSeq" id="WP_309940175.1">
    <property type="nucleotide sequence ID" value="NZ_AP025305.1"/>
</dbReference>
<dbReference type="Gene3D" id="2.120.10.30">
    <property type="entry name" value="TolB, C-terminal domain"/>
    <property type="match status" value="1"/>
</dbReference>
<protein>
    <recommendedName>
        <fullName evidence="2">Secretion system C-terminal sorting domain-containing protein</fullName>
    </recommendedName>
</protein>
<dbReference type="AlphaFoldDB" id="A0AAE3XPJ1"/>
<dbReference type="Pfam" id="PF18962">
    <property type="entry name" value="Por_Secre_tail"/>
    <property type="match status" value="1"/>
</dbReference>
<dbReference type="NCBIfam" id="TIGR04183">
    <property type="entry name" value="Por_Secre_tail"/>
    <property type="match status" value="1"/>
</dbReference>
<keyword evidence="1" id="KW-0732">Signal</keyword>
<dbReference type="EMBL" id="JAVDQD010000004">
    <property type="protein sequence ID" value="MDR6240275.1"/>
    <property type="molecule type" value="Genomic_DNA"/>
</dbReference>
<sequence>MKRLIFSVALSLSAMYSKAQSFDHQWTKSYDQSGISMFSIPAVDEQGNVYKAGNFSNTIDLDDTENILEVTSKGDQDIFIEKRNDNGDFVWATSIGGSGNDNVESIAIDDQGNIYVTGKFTGTVDFDASDEVFELTSQDGGGSFVMKMDAQGGLVWVKAFGYNESNYQMNLLVNDNQEIYYGGSFSDKIDFSFDETPNILGAEDDCAHFFLMKINSQGEQVWIEAFGSAGCDNFGNMTFDNEGNVLFSGSVMGEIVGDNETSSNFILYKFDSQGEVVWQQEKLGTGDDTYFASTVDEEGNIYSTGWFYGTVDFNSSDEVNNLTMKGFYDVFVMKQTSEGEFVWANSIVAEQPTSINVDLEGNVIVTGLFSEDTDLDPSEEGEFIIEAQGEWDIYFQKLDNDGNFLEGYHIGNEGDDGAISFIDAKGDLYTYGYYSGAVDFDFSEEGEHTLIANDGGSWFLQKISTACEPTYSTDVQESEGPFTWIDGNIYTEDNNTATYIKKVEGQCDEIITLNLTVTKALGIDEDLMSKGVVLFPNPVENILTINNSSNSQMSIQLMSPLGNPINTISGSANTQIDMSNLISGVYLLKIEIDHQAYYKKVIKK</sequence>
<accession>A0AAE3XPJ1</accession>
<keyword evidence="4" id="KW-1185">Reference proteome</keyword>
<evidence type="ECO:0000313" key="4">
    <source>
        <dbReference type="Proteomes" id="UP001185092"/>
    </source>
</evidence>
<dbReference type="InterPro" id="IPR026444">
    <property type="entry name" value="Secre_tail"/>
</dbReference>
<dbReference type="InterPro" id="IPR052918">
    <property type="entry name" value="Motility_Chemotaxis_Reg"/>
</dbReference>
<evidence type="ECO:0000256" key="1">
    <source>
        <dbReference type="SAM" id="SignalP"/>
    </source>
</evidence>
<dbReference type="SUPFAM" id="SSF101898">
    <property type="entry name" value="NHL repeat"/>
    <property type="match status" value="1"/>
</dbReference>
<dbReference type="InterPro" id="IPR010620">
    <property type="entry name" value="SBBP_repeat"/>
</dbReference>
<feature type="chain" id="PRO_5042248239" description="Secretion system C-terminal sorting domain-containing protein" evidence="1">
    <location>
        <begin position="20"/>
        <end position="604"/>
    </location>
</feature>
<dbReference type="InterPro" id="IPR011042">
    <property type="entry name" value="6-blade_b-propeller_TolB-like"/>
</dbReference>
<name>A0AAE3XPJ1_9BACT</name>
<dbReference type="Pfam" id="PF06739">
    <property type="entry name" value="SBBP"/>
    <property type="match status" value="1"/>
</dbReference>
<dbReference type="PANTHER" id="PTHR35580:SF1">
    <property type="entry name" value="PHYTASE-LIKE DOMAIN-CONTAINING PROTEIN"/>
    <property type="match status" value="1"/>
</dbReference>